<dbReference type="GO" id="GO:0071555">
    <property type="term" value="P:cell wall organization"/>
    <property type="evidence" value="ECO:0007669"/>
    <property type="project" value="UniProtKB-KW"/>
</dbReference>
<reference evidence="11 12" key="1">
    <citation type="submission" date="2019-12" db="EMBL/GenBank/DDBJ databases">
        <title>complete genome sequences of Acinetobacter pittii str. WP2-W18-ESBL-11 isolated from wastewater treatment plant effluent.</title>
        <authorList>
            <person name="Sekizuka T."/>
            <person name="Itokawa K."/>
            <person name="Yatsu K."/>
            <person name="Inamine Y."/>
            <person name="Kuroda M."/>
        </authorList>
    </citation>
    <scope>NUCLEOTIDE SEQUENCE [LARGE SCALE GENOMIC DNA]</scope>
    <source>
        <strain evidence="11 12">WP2-W18-ESBL-11</strain>
    </source>
</reference>
<dbReference type="Proteomes" id="UP000515758">
    <property type="component" value="Chromosome"/>
</dbReference>
<sequence>MLCICVPYLPVKLRSSVKFFLSLFTLFSIFCTTVTNAALLNIAPESVEAAAWTIVDTQSGQIIAEHNSHVQRAPASLTKMMVAYIALKEIKAGKLKKEEIITATPVVSVVQWDESQMYLKAGEQISVDQLLAGLIVMSANDAAVTLAEKISGDVPRFVQRMNQEAQALGMKDTHFSNPAGITMPDHFTTAHDLSLLSQALIKQTPEYLHYSKMPSFSYNQRFHHATNLALKYDPYVDGLKTGYTKAAGYNLALTASRPSFSSDLTQRRLLVIVLGTPSAVKRAEIADKLMNLAYAYTRDEVIIPEQKLIAELPVVKSTLKMFKVETKQPTIVTTSLYADPAPIDLNTFDNATQRVQVLDSNQQLKVIAPLETTQTHVNIELNEKQLTAPLMKVVSLATVSIYQNNQLIRSLQIEDNVHIEEANIFQKIAMWFSSLFSIFSSSEHSAAKLYPVDSH</sequence>
<evidence type="ECO:0000259" key="10">
    <source>
        <dbReference type="Pfam" id="PF00768"/>
    </source>
</evidence>
<dbReference type="AlphaFoldDB" id="A0A1H8SQZ3"/>
<evidence type="ECO:0000256" key="5">
    <source>
        <dbReference type="ARBA" id="ARBA00022984"/>
    </source>
</evidence>
<dbReference type="PANTHER" id="PTHR21581">
    <property type="entry name" value="D-ALANYL-D-ALANINE CARBOXYPEPTIDASE"/>
    <property type="match status" value="1"/>
</dbReference>
<keyword evidence="2" id="KW-0732">Signal</keyword>
<dbReference type="SUPFAM" id="SSF56601">
    <property type="entry name" value="beta-lactamase/transpeptidase-like"/>
    <property type="match status" value="1"/>
</dbReference>
<dbReference type="GO" id="GO:0006508">
    <property type="term" value="P:proteolysis"/>
    <property type="evidence" value="ECO:0007669"/>
    <property type="project" value="InterPro"/>
</dbReference>
<evidence type="ECO:0000256" key="2">
    <source>
        <dbReference type="ARBA" id="ARBA00022729"/>
    </source>
</evidence>
<dbReference type="Pfam" id="PF00768">
    <property type="entry name" value="Peptidase_S11"/>
    <property type="match status" value="1"/>
</dbReference>
<feature type="domain" description="Peptidase S11 D-alanyl-D-alanine carboxypeptidase A N-terminal" evidence="10">
    <location>
        <begin position="44"/>
        <end position="257"/>
    </location>
</feature>
<dbReference type="InterPro" id="IPR012338">
    <property type="entry name" value="Beta-lactam/transpept-like"/>
</dbReference>
<dbReference type="GO" id="GO:0008360">
    <property type="term" value="P:regulation of cell shape"/>
    <property type="evidence" value="ECO:0007669"/>
    <property type="project" value="UniProtKB-KW"/>
</dbReference>
<evidence type="ECO:0000256" key="7">
    <source>
        <dbReference type="PIRSR" id="PIRSR618044-1"/>
    </source>
</evidence>
<evidence type="ECO:0000256" key="9">
    <source>
        <dbReference type="RuleBase" id="RU004016"/>
    </source>
</evidence>
<keyword evidence="11" id="KW-0645">Protease</keyword>
<keyword evidence="11" id="KW-0121">Carboxypeptidase</keyword>
<evidence type="ECO:0000256" key="1">
    <source>
        <dbReference type="ARBA" id="ARBA00007164"/>
    </source>
</evidence>
<evidence type="ECO:0000256" key="4">
    <source>
        <dbReference type="ARBA" id="ARBA00022960"/>
    </source>
</evidence>
<accession>A0A1H8SQZ3</accession>
<dbReference type="Gene3D" id="3.40.710.10">
    <property type="entry name" value="DD-peptidase/beta-lactamase superfamily"/>
    <property type="match status" value="1"/>
</dbReference>
<dbReference type="PRINTS" id="PR00725">
    <property type="entry name" value="DADACBPTASE1"/>
</dbReference>
<evidence type="ECO:0000256" key="3">
    <source>
        <dbReference type="ARBA" id="ARBA00022801"/>
    </source>
</evidence>
<comment type="similarity">
    <text evidence="1 9">Belongs to the peptidase S11 family.</text>
</comment>
<dbReference type="InterPro" id="IPR018044">
    <property type="entry name" value="Peptidase_S11"/>
</dbReference>
<evidence type="ECO:0000313" key="11">
    <source>
        <dbReference type="EMBL" id="BBQ47970.1"/>
    </source>
</evidence>
<feature type="active site" description="Acyl-ester intermediate" evidence="7">
    <location>
        <position position="76"/>
    </location>
</feature>
<protein>
    <submittedName>
        <fullName evidence="11">D-alanyl-D-alanine carboxypeptidase</fullName>
    </submittedName>
</protein>
<keyword evidence="5" id="KW-0573">Peptidoglycan synthesis</keyword>
<evidence type="ECO:0000256" key="8">
    <source>
        <dbReference type="PIRSR" id="PIRSR618044-2"/>
    </source>
</evidence>
<name>A0A1H8SQZ3_ACIPI</name>
<feature type="binding site" evidence="8">
    <location>
        <position position="240"/>
    </location>
    <ligand>
        <name>substrate</name>
    </ligand>
</feature>
<dbReference type="EMBL" id="AP021936">
    <property type="protein sequence ID" value="BBQ47970.1"/>
    <property type="molecule type" value="Genomic_DNA"/>
</dbReference>
<organism evidence="11 12">
    <name type="scientific">Acinetobacter pittii</name>
    <name type="common">Acinetobacter genomosp. 3</name>
    <dbReference type="NCBI Taxonomy" id="48296"/>
    <lineage>
        <taxon>Bacteria</taxon>
        <taxon>Pseudomonadati</taxon>
        <taxon>Pseudomonadota</taxon>
        <taxon>Gammaproteobacteria</taxon>
        <taxon>Moraxellales</taxon>
        <taxon>Moraxellaceae</taxon>
        <taxon>Acinetobacter</taxon>
        <taxon>Acinetobacter calcoaceticus/baumannii complex</taxon>
    </lineage>
</organism>
<dbReference type="GO" id="GO:0009002">
    <property type="term" value="F:serine-type D-Ala-D-Ala carboxypeptidase activity"/>
    <property type="evidence" value="ECO:0007669"/>
    <property type="project" value="InterPro"/>
</dbReference>
<feature type="active site" evidence="7">
    <location>
        <position position="138"/>
    </location>
</feature>
<dbReference type="InterPro" id="IPR001967">
    <property type="entry name" value="Peptidase_S11_N"/>
</dbReference>
<keyword evidence="3" id="KW-0378">Hydrolase</keyword>
<evidence type="ECO:0000256" key="6">
    <source>
        <dbReference type="ARBA" id="ARBA00023316"/>
    </source>
</evidence>
<evidence type="ECO:0000313" key="12">
    <source>
        <dbReference type="Proteomes" id="UP000515758"/>
    </source>
</evidence>
<proteinExistence type="inferred from homology"/>
<gene>
    <name evidence="11" type="primary">dacD</name>
    <name evidence="11" type="ORF">WP2W18E11_09680</name>
</gene>
<dbReference type="GO" id="GO:0009252">
    <property type="term" value="P:peptidoglycan biosynthetic process"/>
    <property type="evidence" value="ECO:0007669"/>
    <property type="project" value="UniProtKB-KW"/>
</dbReference>
<feature type="active site" description="Proton acceptor" evidence="7">
    <location>
        <position position="79"/>
    </location>
</feature>
<keyword evidence="4" id="KW-0133">Cell shape</keyword>
<dbReference type="PANTHER" id="PTHR21581:SF6">
    <property type="entry name" value="TRAFFICKING PROTEIN PARTICLE COMPLEX SUBUNIT 12"/>
    <property type="match status" value="1"/>
</dbReference>
<keyword evidence="6" id="KW-0961">Cell wall biogenesis/degradation</keyword>